<dbReference type="EMBL" id="MFFU01000059">
    <property type="protein sequence ID" value="OGF14749.1"/>
    <property type="molecule type" value="Genomic_DNA"/>
</dbReference>
<accession>A0A1F5RK20</accession>
<feature type="region of interest" description="Disordered" evidence="1">
    <location>
        <begin position="206"/>
        <end position="230"/>
    </location>
</feature>
<sequence>MEQPSVPVSPGVKIHREFWYDNNKPESFELNEKLLRLSGVQGSGFDKEGNIVFDISKMTAEGSHHRGQSVNVAELLKNADGQGHAKKIMMLVTLDEAHQNEVIEVPIDTSGKIVIDGNSDLAKQLFERDKNSQLVFKGKLLEVVELGDKAQDGTQNVRVIATSVGQGNLDKEAVVDLLKPNAPAAAEAVQELEANTTVEPEIKRGVAEKPAAAGPSVEEATPEQVTNPERSLSTGIEPKIVNGIAVEPHDVYVAGIDNWNNTEIKEMTDFASGHGAHLLRVATTQTDGSNEHSYILVGKDANDQAYPITAVKANSPEQALQQALNSEKALDTLAKDFKENGKQFFDNPYQFMHEAGLDPVNKPEDTRALAFFVDKGITDANQANFMIQMRNNYQLELKNIFKYLDITKQLKPNEQEGLIALLNNKSEDSVRDAIFANNSFQGQEDTITNVQMRRQPDYASLSLGDNEVKIMDDGRLLVNEEKKTLMEKNFVEALHSLLKKKE</sequence>
<evidence type="ECO:0000313" key="2">
    <source>
        <dbReference type="EMBL" id="OGF14749.1"/>
    </source>
</evidence>
<name>A0A1F5RK20_9BACT</name>
<reference evidence="2 3" key="1">
    <citation type="journal article" date="2016" name="Nat. Commun.">
        <title>Thousands of microbial genomes shed light on interconnected biogeochemical processes in an aquifer system.</title>
        <authorList>
            <person name="Anantharaman K."/>
            <person name="Brown C.T."/>
            <person name="Hug L.A."/>
            <person name="Sharon I."/>
            <person name="Castelle C.J."/>
            <person name="Probst A.J."/>
            <person name="Thomas B.C."/>
            <person name="Singh A."/>
            <person name="Wilkins M.J."/>
            <person name="Karaoz U."/>
            <person name="Brodie E.L."/>
            <person name="Williams K.H."/>
            <person name="Hubbard S.S."/>
            <person name="Banfield J.F."/>
        </authorList>
    </citation>
    <scope>NUCLEOTIDE SEQUENCE [LARGE SCALE GENOMIC DNA]</scope>
</reference>
<gene>
    <name evidence="2" type="ORF">A3D54_02485</name>
</gene>
<protein>
    <submittedName>
        <fullName evidence="2">Uncharacterized protein</fullName>
    </submittedName>
</protein>
<dbReference type="AlphaFoldDB" id="A0A1F5RK20"/>
<evidence type="ECO:0000313" key="3">
    <source>
        <dbReference type="Proteomes" id="UP000177691"/>
    </source>
</evidence>
<organism evidence="2 3">
    <name type="scientific">Candidatus Falkowbacteria bacterium RIFCSPHIGHO2_02_FULL_45_15</name>
    <dbReference type="NCBI Taxonomy" id="1797987"/>
    <lineage>
        <taxon>Bacteria</taxon>
        <taxon>Candidatus Falkowiibacteriota</taxon>
    </lineage>
</organism>
<proteinExistence type="predicted"/>
<dbReference type="Proteomes" id="UP000177691">
    <property type="component" value="Unassembled WGS sequence"/>
</dbReference>
<evidence type="ECO:0000256" key="1">
    <source>
        <dbReference type="SAM" id="MobiDB-lite"/>
    </source>
</evidence>
<comment type="caution">
    <text evidence="2">The sequence shown here is derived from an EMBL/GenBank/DDBJ whole genome shotgun (WGS) entry which is preliminary data.</text>
</comment>